<feature type="compositionally biased region" description="Polar residues" evidence="1">
    <location>
        <begin position="31"/>
        <end position="44"/>
    </location>
</feature>
<reference evidence="2 3" key="1">
    <citation type="submission" date="2023-07" db="EMBL/GenBank/DDBJ databases">
        <title>Sorghum-associated microbial communities from plants grown in Nebraska, USA.</title>
        <authorList>
            <person name="Schachtman D."/>
        </authorList>
    </citation>
    <scope>NUCLEOTIDE SEQUENCE [LARGE SCALE GENOMIC DNA]</scope>
    <source>
        <strain evidence="2 3">DS1001</strain>
    </source>
</reference>
<gene>
    <name evidence="2" type="ORF">J2T23_003234</name>
</gene>
<comment type="caution">
    <text evidence="2">The sequence shown here is derived from an EMBL/GenBank/DDBJ whole genome shotgun (WGS) entry which is preliminary data.</text>
</comment>
<accession>A0AAJ1SW88</accession>
<dbReference type="EMBL" id="JAUSTB010000012">
    <property type="protein sequence ID" value="MDQ0147324.1"/>
    <property type="molecule type" value="Genomic_DNA"/>
</dbReference>
<dbReference type="Proteomes" id="UP001239267">
    <property type="component" value="Unassembled WGS sequence"/>
</dbReference>
<keyword evidence="3" id="KW-1185">Reference proteome</keyword>
<sequence>MHLQLLNLCRNFVPDHIGTLRRADDRPEEMTSGQEIQTHKSFSG</sequence>
<proteinExistence type="predicted"/>
<evidence type="ECO:0000313" key="3">
    <source>
        <dbReference type="Proteomes" id="UP001239267"/>
    </source>
</evidence>
<feature type="region of interest" description="Disordered" evidence="1">
    <location>
        <begin position="20"/>
        <end position="44"/>
    </location>
</feature>
<dbReference type="AlphaFoldDB" id="A0AAJ1SW88"/>
<evidence type="ECO:0000313" key="2">
    <source>
        <dbReference type="EMBL" id="MDQ0147324.1"/>
    </source>
</evidence>
<name>A0AAJ1SW88_9MICC</name>
<evidence type="ECO:0000256" key="1">
    <source>
        <dbReference type="SAM" id="MobiDB-lite"/>
    </source>
</evidence>
<protein>
    <submittedName>
        <fullName evidence="2">Uncharacterized protein</fullName>
    </submittedName>
</protein>
<organism evidence="2 3">
    <name type="scientific">Pseudarthrobacter niigatensis</name>
    <dbReference type="NCBI Taxonomy" id="369935"/>
    <lineage>
        <taxon>Bacteria</taxon>
        <taxon>Bacillati</taxon>
        <taxon>Actinomycetota</taxon>
        <taxon>Actinomycetes</taxon>
        <taxon>Micrococcales</taxon>
        <taxon>Micrococcaceae</taxon>
        <taxon>Pseudarthrobacter</taxon>
    </lineage>
</organism>